<dbReference type="InterPro" id="IPR008993">
    <property type="entry name" value="TIMP-like_OB-fold"/>
</dbReference>
<evidence type="ECO:0000313" key="2">
    <source>
        <dbReference type="EMBL" id="CAH0998016.1"/>
    </source>
</evidence>
<evidence type="ECO:0008006" key="4">
    <source>
        <dbReference type="Google" id="ProtNLM"/>
    </source>
</evidence>
<name>A0ABM9AVJ8_9BACT</name>
<reference evidence="2" key="1">
    <citation type="submission" date="2021-12" db="EMBL/GenBank/DDBJ databases">
        <authorList>
            <person name="Rodrigo-Torres L."/>
            <person name="Arahal R. D."/>
            <person name="Lucena T."/>
        </authorList>
    </citation>
    <scope>NUCLEOTIDE SEQUENCE</scope>
    <source>
        <strain evidence="2">CECT 8858</strain>
    </source>
</reference>
<evidence type="ECO:0000313" key="3">
    <source>
        <dbReference type="Proteomes" id="UP000837932"/>
    </source>
</evidence>
<keyword evidence="1" id="KW-0732">Signal</keyword>
<organism evidence="2 3">
    <name type="scientific">Emticicia aquatica</name>
    <dbReference type="NCBI Taxonomy" id="1681835"/>
    <lineage>
        <taxon>Bacteria</taxon>
        <taxon>Pseudomonadati</taxon>
        <taxon>Bacteroidota</taxon>
        <taxon>Cytophagia</taxon>
        <taxon>Cytophagales</taxon>
        <taxon>Leadbetterellaceae</taxon>
        <taxon>Emticicia</taxon>
    </lineage>
</organism>
<dbReference type="SUPFAM" id="SSF50242">
    <property type="entry name" value="TIMP-like"/>
    <property type="match status" value="1"/>
</dbReference>
<sequence>MSYLQSMIKNFKHTFAILTVVILTHITSATLACTCIGKDKQTTENELSIVDLAVNGKIIAVDNFNYYDTTAYSVTGLKFDPKQSGYLIRKYKVFTLVVNTKFKATTITSDTIQIVTGYGSGDCGYEFEIGKDYIIYGEAWKEKTVSIRQRKRKNKLRIIETTIANKFYTDICRLTQNVNTKELDNLKRLTE</sequence>
<dbReference type="Proteomes" id="UP000837932">
    <property type="component" value="Unassembled WGS sequence"/>
</dbReference>
<dbReference type="EMBL" id="CAKLPY010000010">
    <property type="protein sequence ID" value="CAH0998016.1"/>
    <property type="molecule type" value="Genomic_DNA"/>
</dbReference>
<feature type="chain" id="PRO_5045555479" description="Tissue inhibitor of metalloproteinase" evidence="1">
    <location>
        <begin position="32"/>
        <end position="191"/>
    </location>
</feature>
<dbReference type="Gene3D" id="2.40.50.120">
    <property type="match status" value="1"/>
</dbReference>
<gene>
    <name evidence="2" type="ORF">EMA8858_04151</name>
</gene>
<keyword evidence="3" id="KW-1185">Reference proteome</keyword>
<proteinExistence type="predicted"/>
<comment type="caution">
    <text evidence="2">The sequence shown here is derived from an EMBL/GenBank/DDBJ whole genome shotgun (WGS) entry which is preliminary data.</text>
</comment>
<feature type="signal peptide" evidence="1">
    <location>
        <begin position="1"/>
        <end position="31"/>
    </location>
</feature>
<evidence type="ECO:0000256" key="1">
    <source>
        <dbReference type="SAM" id="SignalP"/>
    </source>
</evidence>
<protein>
    <recommendedName>
        <fullName evidence="4">Tissue inhibitor of metalloproteinase</fullName>
    </recommendedName>
</protein>
<accession>A0ABM9AVJ8</accession>